<reference evidence="1" key="1">
    <citation type="submission" date="2020-11" db="EMBL/GenBank/DDBJ databases">
        <authorList>
            <person name="Tran Van P."/>
        </authorList>
    </citation>
    <scope>NUCLEOTIDE SEQUENCE</scope>
</reference>
<evidence type="ECO:0000313" key="2">
    <source>
        <dbReference type="Proteomes" id="UP000728032"/>
    </source>
</evidence>
<dbReference type="Proteomes" id="UP000728032">
    <property type="component" value="Unassembled WGS sequence"/>
</dbReference>
<keyword evidence="2" id="KW-1185">Reference proteome</keyword>
<feature type="non-terminal residue" evidence="1">
    <location>
        <position position="1"/>
    </location>
</feature>
<evidence type="ECO:0000313" key="1">
    <source>
        <dbReference type="EMBL" id="CAD7665251.1"/>
    </source>
</evidence>
<feature type="non-terminal residue" evidence="1">
    <location>
        <position position="216"/>
    </location>
</feature>
<gene>
    <name evidence="1" type="ORF">ONB1V03_LOCUS21809</name>
</gene>
<dbReference type="EMBL" id="OC959380">
    <property type="protein sequence ID" value="CAD7665251.1"/>
    <property type="molecule type" value="Genomic_DNA"/>
</dbReference>
<proteinExistence type="predicted"/>
<protein>
    <submittedName>
        <fullName evidence="1">Uncharacterized protein</fullName>
    </submittedName>
</protein>
<dbReference type="SUPFAM" id="SSF50978">
    <property type="entry name" value="WD40 repeat-like"/>
    <property type="match status" value="1"/>
</dbReference>
<organism evidence="1">
    <name type="scientific">Oppiella nova</name>
    <dbReference type="NCBI Taxonomy" id="334625"/>
    <lineage>
        <taxon>Eukaryota</taxon>
        <taxon>Metazoa</taxon>
        <taxon>Ecdysozoa</taxon>
        <taxon>Arthropoda</taxon>
        <taxon>Chelicerata</taxon>
        <taxon>Arachnida</taxon>
        <taxon>Acari</taxon>
        <taxon>Acariformes</taxon>
        <taxon>Sarcoptiformes</taxon>
        <taxon>Oribatida</taxon>
        <taxon>Brachypylina</taxon>
        <taxon>Oppioidea</taxon>
        <taxon>Oppiidae</taxon>
        <taxon>Oppiella</taxon>
    </lineage>
</organism>
<sequence>FEADGALNANKSSYRYLYATNFCIVSIVYLLDTDSLAAVGESSDVLLFNDISAPKPYVGRFTLSRKLRSISSVTYVPSHNVLAFRAVGCDTLYTADLDKMVPALAGRKSAKPHPKHPDFVTLTHFKWGQLKYGAPKGADIQFVNLAYNCGLIACGNDSGQVLVYGAAQLFKTANLDPLETLDATDKWPSTMSAPIIMRSVSISNDKKYVIGTTNKN</sequence>
<dbReference type="InterPro" id="IPR036322">
    <property type="entry name" value="WD40_repeat_dom_sf"/>
</dbReference>
<name>A0A7R9MSA7_9ACAR</name>
<accession>A0A7R9MSA7</accession>
<dbReference type="EMBL" id="CAJPVJ010044555">
    <property type="protein sequence ID" value="CAG2182388.1"/>
    <property type="molecule type" value="Genomic_DNA"/>
</dbReference>
<dbReference type="AlphaFoldDB" id="A0A7R9MSA7"/>